<name>A0ABV0FWS8_9BURK</name>
<dbReference type="PANTHER" id="PTHR30632">
    <property type="entry name" value="MOLYBDATE-BINDING PERIPLASMIC PROTEIN"/>
    <property type="match status" value="1"/>
</dbReference>
<keyword evidence="2" id="KW-1185">Reference proteome</keyword>
<dbReference type="EMBL" id="JBDPZD010000001">
    <property type="protein sequence ID" value="MEO3690374.1"/>
    <property type="molecule type" value="Genomic_DNA"/>
</dbReference>
<accession>A0ABV0FWS8</accession>
<protein>
    <submittedName>
        <fullName evidence="1">Substrate-binding domain-containing protein</fullName>
    </submittedName>
</protein>
<reference evidence="1 2" key="1">
    <citation type="submission" date="2024-05" db="EMBL/GenBank/DDBJ databases">
        <title>Roseateles sp. DJS-2-20 16S ribosomal RNA gene Genome sequencing and assembly.</title>
        <authorList>
            <person name="Woo H."/>
        </authorList>
    </citation>
    <scope>NUCLEOTIDE SEQUENCE [LARGE SCALE GENOMIC DNA]</scope>
    <source>
        <strain evidence="1 2">DJS-2-20</strain>
    </source>
</reference>
<dbReference type="InterPro" id="IPR050682">
    <property type="entry name" value="ModA/WtpA"/>
</dbReference>
<dbReference type="Pfam" id="PF13531">
    <property type="entry name" value="SBP_bac_11"/>
    <property type="match status" value="1"/>
</dbReference>
<dbReference type="Proteomes" id="UP001495147">
    <property type="component" value="Unassembled WGS sequence"/>
</dbReference>
<dbReference type="PANTHER" id="PTHR30632:SF11">
    <property type="entry name" value="BLR4797 PROTEIN"/>
    <property type="match status" value="1"/>
</dbReference>
<organism evidence="1 2">
    <name type="scientific">Roseateles paludis</name>
    <dbReference type="NCBI Taxonomy" id="3145238"/>
    <lineage>
        <taxon>Bacteria</taxon>
        <taxon>Pseudomonadati</taxon>
        <taxon>Pseudomonadota</taxon>
        <taxon>Betaproteobacteria</taxon>
        <taxon>Burkholderiales</taxon>
        <taxon>Sphaerotilaceae</taxon>
        <taxon>Roseateles</taxon>
    </lineage>
</organism>
<gene>
    <name evidence="1" type="ORF">ABDJ85_02780</name>
</gene>
<sequence>MPTLRCISSMATRALLADLIAAWPEPVELVSVGGVDAARRVREGEAFDLVLLAEDALQALAAEGHVQPETLRGLADSDMGVAIPAGRPRPDISTEAALRASVLAAGRIGYSTGPSGKALLKRFEAWGLADELRPRLLQAPAGVPVARLVAEAQVDLGFQQLSELLGQPGIDLLGTLPPEVAVRTRFSAALGREAGPGSAALLEHFCGAASAPLKHQHGMSQPT</sequence>
<evidence type="ECO:0000313" key="2">
    <source>
        <dbReference type="Proteomes" id="UP001495147"/>
    </source>
</evidence>
<dbReference type="SUPFAM" id="SSF53850">
    <property type="entry name" value="Periplasmic binding protein-like II"/>
    <property type="match status" value="1"/>
</dbReference>
<comment type="caution">
    <text evidence="1">The sequence shown here is derived from an EMBL/GenBank/DDBJ whole genome shotgun (WGS) entry which is preliminary data.</text>
</comment>
<proteinExistence type="predicted"/>
<evidence type="ECO:0000313" key="1">
    <source>
        <dbReference type="EMBL" id="MEO3690374.1"/>
    </source>
</evidence>
<dbReference type="RefSeq" id="WP_347703206.1">
    <property type="nucleotide sequence ID" value="NZ_JBDPZD010000001.1"/>
</dbReference>